<evidence type="ECO:0000259" key="3">
    <source>
        <dbReference type="PROSITE" id="PS51462"/>
    </source>
</evidence>
<dbReference type="SUPFAM" id="SSF55811">
    <property type="entry name" value="Nudix"/>
    <property type="match status" value="1"/>
</dbReference>
<accession>M0EEQ7</accession>
<dbReference type="InterPro" id="IPR000086">
    <property type="entry name" value="NUDIX_hydrolase_dom"/>
</dbReference>
<dbReference type="InterPro" id="IPR015797">
    <property type="entry name" value="NUDIX_hydrolase-like_dom_sf"/>
</dbReference>
<evidence type="ECO:0000256" key="1">
    <source>
        <dbReference type="ARBA" id="ARBA00001946"/>
    </source>
</evidence>
<dbReference type="AlphaFoldDB" id="M0EEQ7"/>
<dbReference type="PANTHER" id="PTHR43046:SF14">
    <property type="entry name" value="MUTT_NUDIX FAMILY PROTEIN"/>
    <property type="match status" value="1"/>
</dbReference>
<dbReference type="PANTHER" id="PTHR43046">
    <property type="entry name" value="GDP-MANNOSE MANNOSYL HYDROLASE"/>
    <property type="match status" value="1"/>
</dbReference>
<sequence length="137" mass="15104">MSVRGVILDTRGRVLIVKRATDHEWELPGGRLSRDEPPQQGLHREVREETALSVEIEDVVKANSWVNTAGDGRFAVHYRCYTKTQTVELSPEHVDSAWILPERTTEQLCEPQAAAVMAATTTEANTDSSSGSSVAQD</sequence>
<evidence type="ECO:0000313" key="5">
    <source>
        <dbReference type="Proteomes" id="UP000011509"/>
    </source>
</evidence>
<dbReference type="GO" id="GO:0016787">
    <property type="term" value="F:hydrolase activity"/>
    <property type="evidence" value="ECO:0007669"/>
    <property type="project" value="UniProtKB-KW"/>
</dbReference>
<dbReference type="EMBL" id="AOJL01000055">
    <property type="protein sequence ID" value="ELZ44904.1"/>
    <property type="molecule type" value="Genomic_DNA"/>
</dbReference>
<gene>
    <name evidence="4" type="ORF">C464_12870</name>
</gene>
<name>M0EEQ7_9EURY</name>
<dbReference type="STRING" id="1227466.C464_12870"/>
<proteinExistence type="predicted"/>
<evidence type="ECO:0000313" key="4">
    <source>
        <dbReference type="EMBL" id="ELZ44904.1"/>
    </source>
</evidence>
<dbReference type="Proteomes" id="UP000011509">
    <property type="component" value="Unassembled WGS sequence"/>
</dbReference>
<feature type="domain" description="Nudix hydrolase" evidence="3">
    <location>
        <begin position="1"/>
        <end position="122"/>
    </location>
</feature>
<dbReference type="Gene3D" id="3.90.79.10">
    <property type="entry name" value="Nucleoside Triphosphate Pyrophosphohydrolase"/>
    <property type="match status" value="1"/>
</dbReference>
<dbReference type="Pfam" id="PF00293">
    <property type="entry name" value="NUDIX"/>
    <property type="match status" value="1"/>
</dbReference>
<organism evidence="4 5">
    <name type="scientific">Halorubrum coriense DSM 10284</name>
    <dbReference type="NCBI Taxonomy" id="1227466"/>
    <lineage>
        <taxon>Archaea</taxon>
        <taxon>Methanobacteriati</taxon>
        <taxon>Methanobacteriota</taxon>
        <taxon>Stenosarchaea group</taxon>
        <taxon>Halobacteria</taxon>
        <taxon>Halobacteriales</taxon>
        <taxon>Haloferacaceae</taxon>
        <taxon>Halorubrum</taxon>
    </lineage>
</organism>
<keyword evidence="5" id="KW-1185">Reference proteome</keyword>
<keyword evidence="2" id="KW-0378">Hydrolase</keyword>
<comment type="cofactor">
    <cofactor evidence="1">
        <name>Mg(2+)</name>
        <dbReference type="ChEBI" id="CHEBI:18420"/>
    </cofactor>
</comment>
<comment type="caution">
    <text evidence="4">The sequence shown here is derived from an EMBL/GenBank/DDBJ whole genome shotgun (WGS) entry which is preliminary data.</text>
</comment>
<dbReference type="CDD" id="cd04699">
    <property type="entry name" value="NUDIX_MutT_Nudt1"/>
    <property type="match status" value="1"/>
</dbReference>
<evidence type="ECO:0000256" key="2">
    <source>
        <dbReference type="ARBA" id="ARBA00022801"/>
    </source>
</evidence>
<protein>
    <submittedName>
        <fullName evidence="4">Mut/nudix family protein</fullName>
    </submittedName>
</protein>
<dbReference type="PROSITE" id="PS51462">
    <property type="entry name" value="NUDIX"/>
    <property type="match status" value="1"/>
</dbReference>
<reference evidence="4 5" key="1">
    <citation type="journal article" date="2014" name="PLoS Genet.">
        <title>Phylogenetically driven sequencing of extremely halophilic archaea reveals strategies for static and dynamic osmo-response.</title>
        <authorList>
            <person name="Becker E.A."/>
            <person name="Seitzer P.M."/>
            <person name="Tritt A."/>
            <person name="Larsen D."/>
            <person name="Krusor M."/>
            <person name="Yao A.I."/>
            <person name="Wu D."/>
            <person name="Madern D."/>
            <person name="Eisen J.A."/>
            <person name="Darling A.E."/>
            <person name="Facciotti M.T."/>
        </authorList>
    </citation>
    <scope>NUCLEOTIDE SEQUENCE [LARGE SCALE GENOMIC DNA]</scope>
    <source>
        <strain evidence="4 5">DSM 10284</strain>
    </source>
</reference>